<keyword evidence="5" id="KW-1185">Reference proteome</keyword>
<protein>
    <recommendedName>
        <fullName evidence="6">DUF4430 domain-containing protein</fullName>
    </recommendedName>
</protein>
<dbReference type="PATRIC" id="fig|1600.4.peg.1643"/>
<dbReference type="InterPro" id="IPR027954">
    <property type="entry name" value="Transcobalamin-like_C"/>
</dbReference>
<name>A0A0D6A5E4_9LACO</name>
<feature type="compositionally biased region" description="Low complexity" evidence="1">
    <location>
        <begin position="608"/>
        <end position="692"/>
    </location>
</feature>
<feature type="compositionally biased region" description="Low complexity" evidence="1">
    <location>
        <begin position="401"/>
        <end position="442"/>
    </location>
</feature>
<dbReference type="AlphaFoldDB" id="A0A0D6A5E4"/>
<dbReference type="RefSeq" id="WP_060459843.1">
    <property type="nucleotide sequence ID" value="NZ_AP014808.1"/>
</dbReference>
<dbReference type="Pfam" id="PF14478">
    <property type="entry name" value="DUF4430"/>
    <property type="match status" value="1"/>
</dbReference>
<dbReference type="Proteomes" id="UP000035709">
    <property type="component" value="Chromosome"/>
</dbReference>
<feature type="domain" description="DUF5776" evidence="3">
    <location>
        <begin position="528"/>
        <end position="594"/>
    </location>
</feature>
<evidence type="ECO:0000313" key="4">
    <source>
        <dbReference type="EMBL" id="BAQ57996.1"/>
    </source>
</evidence>
<gene>
    <name evidence="4" type="ORF">LBAT_1607</name>
</gene>
<evidence type="ECO:0000313" key="5">
    <source>
        <dbReference type="Proteomes" id="UP000035709"/>
    </source>
</evidence>
<proteinExistence type="predicted"/>
<evidence type="ECO:0000259" key="2">
    <source>
        <dbReference type="Pfam" id="PF14478"/>
    </source>
</evidence>
<dbReference type="EMBL" id="AP014808">
    <property type="protein sequence ID" value="BAQ57996.1"/>
    <property type="molecule type" value="Genomic_DNA"/>
</dbReference>
<evidence type="ECO:0000256" key="1">
    <source>
        <dbReference type="SAM" id="MobiDB-lite"/>
    </source>
</evidence>
<evidence type="ECO:0000259" key="3">
    <source>
        <dbReference type="Pfam" id="PF19087"/>
    </source>
</evidence>
<dbReference type="Pfam" id="PF19087">
    <property type="entry name" value="DUF5776"/>
    <property type="match status" value="1"/>
</dbReference>
<evidence type="ECO:0008006" key="6">
    <source>
        <dbReference type="Google" id="ProtNLM"/>
    </source>
</evidence>
<feature type="region of interest" description="Disordered" evidence="1">
    <location>
        <begin position="391"/>
        <end position="445"/>
    </location>
</feature>
<feature type="region of interest" description="Disordered" evidence="1">
    <location>
        <begin position="598"/>
        <end position="706"/>
    </location>
</feature>
<reference evidence="4 5" key="1">
    <citation type="submission" date="2015-03" db="EMBL/GenBank/DDBJ databases">
        <title>Complete genome sequence of Lactobacillus acetotolerans NBRC 13120.</title>
        <authorList>
            <person name="Toh H."/>
            <person name="Morita H."/>
            <person name="Fujita N."/>
        </authorList>
    </citation>
    <scope>NUCLEOTIDE SEQUENCE [LARGE SCALE GENOMIC DNA]</scope>
    <source>
        <strain evidence="4 5">NBRC 13120</strain>
    </source>
</reference>
<sequence length="809" mass="84410">MKRKQFLYWLSIVLGIFLIFFSGGNSSRADTASDVNSAISTGLTEIAQQGSQIDAWDATCLVFGDNGITDLQAQYAYKSILKNNDFLSGGSQGLNGISDVSAVNGLVAIGKDPTNVNGKNLVADIVKDANNPASDYSIVNDLQALSTGSYGQASETARTSLTKKLIGMQDHKTGLWNGFDKVDYTGRAILALSMNTNQPGAADALNTAVKAVSNHLYQENGGFADSSNTMFGAENAYNDVTMTNALASAGVNVYVPLKEKTDYVAPVQRALDQHPVSAGNSAMLIQQATWTFEQARFTRNGGKGSIFAFNQADAAKPGEIVSIKAAAITKKQSIINDPQATAAAKSDALNLVDQILATYVSKLSADSTSSAAIADRAAGVTAFNHVTVSHAAPATPPTPPTVTNNNVTVVNNPASSSSASSSSAATSTSSSSSVPISTPTVSGKPVKKASHRSIVYALTTVKLYRSSNFTKSNLTKTYKKRARINRPMFLVISQQTNKQGHAIYRVKDMNSGKTGYTLSGSKYFAHAYYSAKVTRIKVINPKGINEYGKVNLTSKKRHVKKNASLSVRKVVNYGLSNRMQLTNGRYITANKKLILATKIKKSSQNTRPSKPTATTTGTSTSTPPTNSGSTATTTTTTSSKPTATTGTTTGTSTSTPPTNSGSTATTTTTTSSKPTATTGTTTTTNSPSATPTLPVAPTNPVTPSNDAKTITTTISIHADGATIASGSIKVNSGASAFDALQAFSQQQGLALTYKGSGATAYVTGINGYNAGPAGTMTGWLYSVNGTEPGLSMGAYTLKGGDSISMTYNK</sequence>
<accession>A0A0D6A5E4</accession>
<dbReference type="STRING" id="1600.LBAT_1607"/>
<dbReference type="KEGG" id="lae:LBAT_1607"/>
<feature type="domain" description="Transcobalamin-like C-terminal" evidence="2">
    <location>
        <begin position="733"/>
        <end position="809"/>
    </location>
</feature>
<dbReference type="OrthoDB" id="2356646at2"/>
<dbReference type="Gene3D" id="2.170.130.30">
    <property type="match status" value="1"/>
</dbReference>
<organism evidence="4 5">
    <name type="scientific">Lactobacillus acetotolerans</name>
    <dbReference type="NCBI Taxonomy" id="1600"/>
    <lineage>
        <taxon>Bacteria</taxon>
        <taxon>Bacillati</taxon>
        <taxon>Bacillota</taxon>
        <taxon>Bacilli</taxon>
        <taxon>Lactobacillales</taxon>
        <taxon>Lactobacillaceae</taxon>
        <taxon>Lactobacillus</taxon>
    </lineage>
</organism>
<dbReference type="InterPro" id="IPR044081">
    <property type="entry name" value="DUF5776"/>
</dbReference>